<dbReference type="GO" id="GO:0008270">
    <property type="term" value="F:zinc ion binding"/>
    <property type="evidence" value="ECO:0007669"/>
    <property type="project" value="UniProtKB-KW"/>
</dbReference>
<gene>
    <name evidence="8" type="ORF">F2P56_014245</name>
</gene>
<name>A0A833XCU9_JUGRE</name>
<evidence type="ECO:0000256" key="6">
    <source>
        <dbReference type="SAM" id="Phobius"/>
    </source>
</evidence>
<keyword evidence="3" id="KW-0862">Zinc</keyword>
<dbReference type="EMBL" id="LIHL02000007">
    <property type="protein sequence ID" value="KAF5464142.1"/>
    <property type="molecule type" value="Genomic_DNA"/>
</dbReference>
<comment type="caution">
    <text evidence="8">The sequence shown here is derived from an EMBL/GenBank/DDBJ whole genome shotgun (WGS) entry which is preliminary data.</text>
</comment>
<dbReference type="AlphaFoldDB" id="A0A833XCU9"/>
<organism evidence="8 9">
    <name type="scientific">Juglans regia</name>
    <name type="common">English walnut</name>
    <dbReference type="NCBI Taxonomy" id="51240"/>
    <lineage>
        <taxon>Eukaryota</taxon>
        <taxon>Viridiplantae</taxon>
        <taxon>Streptophyta</taxon>
        <taxon>Embryophyta</taxon>
        <taxon>Tracheophyta</taxon>
        <taxon>Spermatophyta</taxon>
        <taxon>Magnoliopsida</taxon>
        <taxon>eudicotyledons</taxon>
        <taxon>Gunneridae</taxon>
        <taxon>Pentapetalae</taxon>
        <taxon>rosids</taxon>
        <taxon>fabids</taxon>
        <taxon>Fagales</taxon>
        <taxon>Juglandaceae</taxon>
        <taxon>Juglans</taxon>
    </lineage>
</organism>
<feature type="domain" description="GRF-type" evidence="7">
    <location>
        <begin position="16"/>
        <end position="60"/>
    </location>
</feature>
<evidence type="ECO:0000256" key="1">
    <source>
        <dbReference type="ARBA" id="ARBA00022723"/>
    </source>
</evidence>
<keyword evidence="6" id="KW-1133">Transmembrane helix</keyword>
<evidence type="ECO:0000256" key="2">
    <source>
        <dbReference type="ARBA" id="ARBA00022771"/>
    </source>
</evidence>
<evidence type="ECO:0000313" key="9">
    <source>
        <dbReference type="Proteomes" id="UP000619265"/>
    </source>
</evidence>
<dbReference type="Gramene" id="Jr07_05410_p1">
    <property type="protein sequence ID" value="cds.Jr07_05410_p1"/>
    <property type="gene ID" value="Jr07_05410"/>
</dbReference>
<evidence type="ECO:0000256" key="3">
    <source>
        <dbReference type="ARBA" id="ARBA00022833"/>
    </source>
</evidence>
<keyword evidence="6" id="KW-0812">Transmembrane</keyword>
<keyword evidence="2 4" id="KW-0863">Zinc-finger</keyword>
<feature type="coiled-coil region" evidence="5">
    <location>
        <begin position="81"/>
        <end position="108"/>
    </location>
</feature>
<evidence type="ECO:0000256" key="4">
    <source>
        <dbReference type="PROSITE-ProRule" id="PRU01343"/>
    </source>
</evidence>
<feature type="transmembrane region" description="Helical" evidence="6">
    <location>
        <begin position="128"/>
        <end position="146"/>
    </location>
</feature>
<evidence type="ECO:0000313" key="8">
    <source>
        <dbReference type="EMBL" id="KAF5464142.1"/>
    </source>
</evidence>
<dbReference type="Pfam" id="PF06839">
    <property type="entry name" value="Zn_ribbon_GRF"/>
    <property type="match status" value="1"/>
</dbReference>
<keyword evidence="1" id="KW-0479">Metal-binding</keyword>
<keyword evidence="6" id="KW-0472">Membrane</keyword>
<evidence type="ECO:0000256" key="5">
    <source>
        <dbReference type="SAM" id="Coils"/>
    </source>
</evidence>
<dbReference type="Proteomes" id="UP000619265">
    <property type="component" value="Unassembled WGS sequence"/>
</dbReference>
<proteinExistence type="predicted"/>
<protein>
    <recommendedName>
        <fullName evidence="7">GRF-type domain-containing protein</fullName>
    </recommendedName>
</protein>
<reference evidence="8" key="1">
    <citation type="submission" date="2015-10" db="EMBL/GenBank/DDBJ databases">
        <authorList>
            <person name="Martinez-Garcia P.J."/>
            <person name="Crepeau M.W."/>
            <person name="Puiu D."/>
            <person name="Gonzalez-Ibeas D."/>
            <person name="Whalen J."/>
            <person name="Stevens K."/>
            <person name="Paul R."/>
            <person name="Butterfield T."/>
            <person name="Britton M."/>
            <person name="Reagan R."/>
            <person name="Chakraborty S."/>
            <person name="Walawage S.L."/>
            <person name="Vasquez-Gross H.A."/>
            <person name="Cardeno C."/>
            <person name="Famula R."/>
            <person name="Pratt K."/>
            <person name="Kuruganti S."/>
            <person name="Aradhya M.K."/>
            <person name="Leslie C.A."/>
            <person name="Dandekar A.M."/>
            <person name="Salzberg S.L."/>
            <person name="Wegrzyn J.L."/>
            <person name="Langley C.H."/>
            <person name="Neale D.B."/>
        </authorList>
    </citation>
    <scope>NUCLEOTIDE SEQUENCE</scope>
    <source>
        <tissue evidence="8">Leaves</tissue>
    </source>
</reference>
<evidence type="ECO:0000259" key="7">
    <source>
        <dbReference type="PROSITE" id="PS51999"/>
    </source>
</evidence>
<reference evidence="8" key="2">
    <citation type="submission" date="2020-03" db="EMBL/GenBank/DDBJ databases">
        <title>Walnut 2.0.</title>
        <authorList>
            <person name="Marrano A."/>
            <person name="Britton M."/>
            <person name="Zimin A.V."/>
            <person name="Zaini P.A."/>
            <person name="Workman R."/>
            <person name="Puiu D."/>
            <person name="Bianco L."/>
            <person name="Allen B.J."/>
            <person name="Troggio M."/>
            <person name="Leslie C.A."/>
            <person name="Timp W."/>
            <person name="Dendekar A."/>
            <person name="Salzberg S.L."/>
            <person name="Neale D.B."/>
        </authorList>
    </citation>
    <scope>NUCLEOTIDE SEQUENCE</scope>
    <source>
        <tissue evidence="8">Leaves</tissue>
    </source>
</reference>
<dbReference type="InterPro" id="IPR010666">
    <property type="entry name" value="Znf_GRF"/>
</dbReference>
<accession>A0A833XCU9</accession>
<keyword evidence="5" id="KW-0175">Coiled coil</keyword>
<dbReference type="PANTHER" id="PTHR33248">
    <property type="entry name" value="ZINC ION-BINDING PROTEIN"/>
    <property type="match status" value="1"/>
</dbReference>
<dbReference type="PROSITE" id="PS51999">
    <property type="entry name" value="ZF_GRF"/>
    <property type="match status" value="1"/>
</dbReference>
<sequence length="152" mass="17861">MSSSSSSLSSSSQPLCYCVLEATLKYSNTRRNPGRPFLGCPKYNKEGLPYCTFFKWVDSTEENGLKLRERNVELLRKEKQFMKILDDIEKMKNDIEKMKIEVLKSVDEIKKREMLVRDQEAEIRRSRTLLRVYWVFSVVVSCYLLVLCGDRQ</sequence>